<dbReference type="PATRIC" id="fig|1227494.3.peg.3590"/>
<reference evidence="2 3" key="1">
    <citation type="journal article" date="2014" name="PLoS Genet.">
        <title>Phylogenetically driven sequencing of extremely halophilic archaea reveals strategies for static and dynamic osmo-response.</title>
        <authorList>
            <person name="Becker E.A."/>
            <person name="Seitzer P.M."/>
            <person name="Tritt A."/>
            <person name="Larsen D."/>
            <person name="Krusor M."/>
            <person name="Yao A.I."/>
            <person name="Wu D."/>
            <person name="Madern D."/>
            <person name="Eisen J.A."/>
            <person name="Darling A.E."/>
            <person name="Facciotti M.T."/>
        </authorList>
    </citation>
    <scope>NUCLEOTIDE SEQUENCE [LARGE SCALE GENOMIC DNA]</scope>
    <source>
        <strain evidence="2 3">JCM 12890</strain>
    </source>
</reference>
<organism evidence="2 3">
    <name type="scientific">Natrinema altunense (strain JCM 12890 / CGMCC 1.3731 / AJ2)</name>
    <dbReference type="NCBI Taxonomy" id="1227494"/>
    <lineage>
        <taxon>Archaea</taxon>
        <taxon>Methanobacteriati</taxon>
        <taxon>Methanobacteriota</taxon>
        <taxon>Stenosarchaea group</taxon>
        <taxon>Halobacteria</taxon>
        <taxon>Halobacteriales</taxon>
        <taxon>Natrialbaceae</taxon>
        <taxon>Natrinema</taxon>
    </lineage>
</organism>
<keyword evidence="3" id="KW-1185">Reference proteome</keyword>
<dbReference type="Proteomes" id="UP000011511">
    <property type="component" value="Unassembled WGS sequence"/>
</dbReference>
<evidence type="ECO:0000256" key="1">
    <source>
        <dbReference type="SAM" id="Phobius"/>
    </source>
</evidence>
<feature type="transmembrane region" description="Helical" evidence="1">
    <location>
        <begin position="73"/>
        <end position="97"/>
    </location>
</feature>
<keyword evidence="1" id="KW-1133">Transmembrane helix</keyword>
<name>L9ZB34_NATA2</name>
<keyword evidence="1" id="KW-0812">Transmembrane</keyword>
<evidence type="ECO:0000313" key="3">
    <source>
        <dbReference type="Proteomes" id="UP000011511"/>
    </source>
</evidence>
<dbReference type="AlphaFoldDB" id="L9ZB34"/>
<sequence length="99" mass="10613">MSLSNVSQIVGNQTGSLNYSEAIRVLSSPESAEQALMLFQLESSLAVVLTLLAFLPTAALLVTGAFLDVLDDSWFWLLLLAEVSVSMIVLGLVPFLLSL</sequence>
<accession>L9ZB34</accession>
<evidence type="ECO:0000313" key="2">
    <source>
        <dbReference type="EMBL" id="ELY83690.1"/>
    </source>
</evidence>
<keyword evidence="1" id="KW-0472">Membrane</keyword>
<comment type="caution">
    <text evidence="2">The sequence shown here is derived from an EMBL/GenBank/DDBJ whole genome shotgun (WGS) entry which is preliminary data.</text>
</comment>
<feature type="transmembrane region" description="Helical" evidence="1">
    <location>
        <begin position="45"/>
        <end position="67"/>
    </location>
</feature>
<protein>
    <submittedName>
        <fullName evidence="2">Uncharacterized protein</fullName>
    </submittedName>
</protein>
<gene>
    <name evidence="2" type="ORF">C485_18097</name>
</gene>
<dbReference type="EMBL" id="AOIK01000043">
    <property type="protein sequence ID" value="ELY83690.1"/>
    <property type="molecule type" value="Genomic_DNA"/>
</dbReference>
<proteinExistence type="predicted"/>